<dbReference type="GO" id="GO:0000149">
    <property type="term" value="F:SNARE binding"/>
    <property type="evidence" value="ECO:0007669"/>
    <property type="project" value="TreeGrafter"/>
</dbReference>
<dbReference type="GO" id="GO:0006906">
    <property type="term" value="P:vesicle fusion"/>
    <property type="evidence" value="ECO:0007669"/>
    <property type="project" value="TreeGrafter"/>
</dbReference>
<keyword evidence="3" id="KW-1133">Transmembrane helix</keyword>
<comment type="caution">
    <text evidence="5">The sequence shown here is derived from an EMBL/GenBank/DDBJ whole genome shotgun (WGS) entry which is preliminary data.</text>
</comment>
<feature type="transmembrane region" description="Helical" evidence="3">
    <location>
        <begin position="287"/>
        <end position="307"/>
    </location>
</feature>
<reference evidence="6" key="1">
    <citation type="submission" date="2023-07" db="EMBL/GenBank/DDBJ databases">
        <title>A draft genome of Kazachstania heterogenica Y-27499.</title>
        <authorList>
            <person name="Donic C."/>
            <person name="Kralova J.S."/>
            <person name="Fidel L."/>
            <person name="Ben-Dor S."/>
            <person name="Jung S."/>
        </authorList>
    </citation>
    <scope>NUCLEOTIDE SEQUENCE [LARGE SCALE GENOMIC DNA]</scope>
    <source>
        <strain evidence="6">Y27499</strain>
    </source>
</reference>
<keyword evidence="6" id="KW-1185">Reference proteome</keyword>
<dbReference type="InterPro" id="IPR000727">
    <property type="entry name" value="T_SNARE_dom"/>
</dbReference>
<dbReference type="GO" id="GO:0031201">
    <property type="term" value="C:SNARE complex"/>
    <property type="evidence" value="ECO:0007669"/>
    <property type="project" value="TreeGrafter"/>
</dbReference>
<dbReference type="InterPro" id="IPR006011">
    <property type="entry name" value="Syntaxin_N"/>
</dbReference>
<name>A0AAN7W152_9SACH</name>
<protein>
    <recommendedName>
        <fullName evidence="4">t-SNARE coiled-coil homology domain-containing protein</fullName>
    </recommendedName>
</protein>
<dbReference type="InterPro" id="IPR010989">
    <property type="entry name" value="SNARE"/>
</dbReference>
<dbReference type="SMART" id="SM00397">
    <property type="entry name" value="t_SNARE"/>
    <property type="match status" value="1"/>
</dbReference>
<accession>A0AAN7W152</accession>
<proteinExistence type="inferred from homology"/>
<dbReference type="PANTHER" id="PTHR19957">
    <property type="entry name" value="SYNTAXIN"/>
    <property type="match status" value="1"/>
</dbReference>
<dbReference type="AlphaFoldDB" id="A0AAN7W152"/>
<dbReference type="GO" id="GO:0006896">
    <property type="term" value="P:Golgi to vacuole transport"/>
    <property type="evidence" value="ECO:0007669"/>
    <property type="project" value="TreeGrafter"/>
</dbReference>
<sequence>MNPYSDNIQKQEPTDNDSNAIHDHFSDSPLYDALKDVIAEQLFEINGQISTVTQFIVSLRKFENQNNVNTKYVERIDKKSIDIIHKIRKLLDTMNQSVNEMNNIDDNELNKSKLMSREKLNKDIKLSIQEFQNIQIEYTKIMKSINLKAQEQLNQNVAALRQEEEAVKEGQQKLDFNMVKDNTNDSIFDADHRSKNNQMIIEMDPINNEEFLYQQNLIRERDAEIQNIEQGINELHEIFRDLGTVIQQQGVLVDNIEANIYSAVDNTQKGSKELHKAMLSQKKQSKFCLYLLVSLSLFLLFMILVILS</sequence>
<comment type="similarity">
    <text evidence="1">Belongs to the syntaxin family.</text>
</comment>
<dbReference type="Gene3D" id="1.20.58.70">
    <property type="match status" value="1"/>
</dbReference>
<dbReference type="Proteomes" id="UP001306508">
    <property type="component" value="Unassembled WGS sequence"/>
</dbReference>
<dbReference type="InterPro" id="IPR045242">
    <property type="entry name" value="Syntaxin"/>
</dbReference>
<dbReference type="CDD" id="cd15840">
    <property type="entry name" value="SNARE_Qa"/>
    <property type="match status" value="1"/>
</dbReference>
<evidence type="ECO:0000256" key="3">
    <source>
        <dbReference type="SAM" id="Phobius"/>
    </source>
</evidence>
<evidence type="ECO:0000256" key="1">
    <source>
        <dbReference type="ARBA" id="ARBA00009063"/>
    </source>
</evidence>
<evidence type="ECO:0000313" key="5">
    <source>
        <dbReference type="EMBL" id="KAK5779134.1"/>
    </source>
</evidence>
<dbReference type="InterPro" id="IPR006012">
    <property type="entry name" value="Syntaxin/epimorphin_CS"/>
</dbReference>
<evidence type="ECO:0000313" key="6">
    <source>
        <dbReference type="Proteomes" id="UP001306508"/>
    </source>
</evidence>
<dbReference type="PROSITE" id="PS00914">
    <property type="entry name" value="SYNTAXIN"/>
    <property type="match status" value="1"/>
</dbReference>
<feature type="domain" description="T-SNARE coiled-coil homology" evidence="4">
    <location>
        <begin position="215"/>
        <end position="277"/>
    </location>
</feature>
<dbReference type="Pfam" id="PF14523">
    <property type="entry name" value="Syntaxin_2"/>
    <property type="match status" value="1"/>
</dbReference>
<dbReference type="GO" id="GO:0048278">
    <property type="term" value="P:vesicle docking"/>
    <property type="evidence" value="ECO:0007669"/>
    <property type="project" value="TreeGrafter"/>
</dbReference>
<organism evidence="5 6">
    <name type="scientific">Arxiozyma heterogenica</name>
    <dbReference type="NCBI Taxonomy" id="278026"/>
    <lineage>
        <taxon>Eukaryota</taxon>
        <taxon>Fungi</taxon>
        <taxon>Dikarya</taxon>
        <taxon>Ascomycota</taxon>
        <taxon>Saccharomycotina</taxon>
        <taxon>Saccharomycetes</taxon>
        <taxon>Saccharomycetales</taxon>
        <taxon>Saccharomycetaceae</taxon>
        <taxon>Arxiozyma</taxon>
    </lineage>
</organism>
<dbReference type="Gene3D" id="1.20.5.110">
    <property type="match status" value="1"/>
</dbReference>
<feature type="region of interest" description="Disordered" evidence="2">
    <location>
        <begin position="1"/>
        <end position="23"/>
    </location>
</feature>
<dbReference type="GO" id="GO:0012505">
    <property type="term" value="C:endomembrane system"/>
    <property type="evidence" value="ECO:0007669"/>
    <property type="project" value="TreeGrafter"/>
</dbReference>
<dbReference type="EMBL" id="JAWIZZ010000047">
    <property type="protein sequence ID" value="KAK5779134.1"/>
    <property type="molecule type" value="Genomic_DNA"/>
</dbReference>
<dbReference type="GO" id="GO:0006886">
    <property type="term" value="P:intracellular protein transport"/>
    <property type="evidence" value="ECO:0007669"/>
    <property type="project" value="InterPro"/>
</dbReference>
<gene>
    <name evidence="5" type="ORF">RI543_003019</name>
</gene>
<keyword evidence="3" id="KW-0812">Transmembrane</keyword>
<evidence type="ECO:0000256" key="2">
    <source>
        <dbReference type="SAM" id="MobiDB-lite"/>
    </source>
</evidence>
<evidence type="ECO:0000259" key="4">
    <source>
        <dbReference type="PROSITE" id="PS50192"/>
    </source>
</evidence>
<keyword evidence="3" id="KW-0472">Membrane</keyword>
<dbReference type="Pfam" id="PF05739">
    <property type="entry name" value="SNARE"/>
    <property type="match status" value="1"/>
</dbReference>
<dbReference type="PANTHER" id="PTHR19957:SF38">
    <property type="entry name" value="LD27581P"/>
    <property type="match status" value="1"/>
</dbReference>
<dbReference type="GO" id="GO:0005484">
    <property type="term" value="F:SNAP receptor activity"/>
    <property type="evidence" value="ECO:0007669"/>
    <property type="project" value="InterPro"/>
</dbReference>
<feature type="compositionally biased region" description="Polar residues" evidence="2">
    <location>
        <begin position="1"/>
        <end position="19"/>
    </location>
</feature>
<dbReference type="SUPFAM" id="SSF47661">
    <property type="entry name" value="t-snare proteins"/>
    <property type="match status" value="1"/>
</dbReference>
<dbReference type="PROSITE" id="PS50192">
    <property type="entry name" value="T_SNARE"/>
    <property type="match status" value="1"/>
</dbReference>